<reference evidence="16" key="1">
    <citation type="journal article" date="2015" name="Nat. Genet.">
        <title>The genome and transcriptome of the zoonotic hookworm Ancylostoma ceylanicum identify infection-specific gene families.</title>
        <authorList>
            <person name="Schwarz E.M."/>
            <person name="Hu Y."/>
            <person name="Antoshechkin I."/>
            <person name="Miller M.M."/>
            <person name="Sternberg P.W."/>
            <person name="Aroian R.V."/>
        </authorList>
    </citation>
    <scope>NUCLEOTIDE SEQUENCE</scope>
    <source>
        <strain evidence="16">HY135</strain>
    </source>
</reference>
<keyword evidence="5 12" id="KW-0812">Transmembrane</keyword>
<dbReference type="GO" id="GO:0030322">
    <property type="term" value="P:stabilization of membrane potential"/>
    <property type="evidence" value="ECO:0007669"/>
    <property type="project" value="TreeGrafter"/>
</dbReference>
<dbReference type="SUPFAM" id="SSF81324">
    <property type="entry name" value="Voltage-gated potassium channels"/>
    <property type="match status" value="2"/>
</dbReference>
<feature type="transmembrane region" description="Helical" evidence="13">
    <location>
        <begin position="134"/>
        <end position="152"/>
    </location>
</feature>
<dbReference type="InterPro" id="IPR003092">
    <property type="entry name" value="2pore_dom_K_chnl_TASK"/>
</dbReference>
<evidence type="ECO:0000313" key="16">
    <source>
        <dbReference type="Proteomes" id="UP000024635"/>
    </source>
</evidence>
<evidence type="ECO:0000256" key="7">
    <source>
        <dbReference type="ARBA" id="ARBA00022958"/>
    </source>
</evidence>
<keyword evidence="8 13" id="KW-1133">Transmembrane helix</keyword>
<keyword evidence="9 12" id="KW-0406">Ion transport</keyword>
<dbReference type="GO" id="GO:0005886">
    <property type="term" value="C:plasma membrane"/>
    <property type="evidence" value="ECO:0007669"/>
    <property type="project" value="TreeGrafter"/>
</dbReference>
<name>A0A016VC83_9BILA</name>
<protein>
    <recommendedName>
        <fullName evidence="14">Potassium channel domain-containing protein</fullName>
    </recommendedName>
</protein>
<evidence type="ECO:0000256" key="5">
    <source>
        <dbReference type="ARBA" id="ARBA00022692"/>
    </source>
</evidence>
<feature type="transmembrane region" description="Helical" evidence="13">
    <location>
        <begin position="250"/>
        <end position="268"/>
    </location>
</feature>
<evidence type="ECO:0000256" key="8">
    <source>
        <dbReference type="ARBA" id="ARBA00022989"/>
    </source>
</evidence>
<dbReference type="InterPro" id="IPR013099">
    <property type="entry name" value="K_chnl_dom"/>
</dbReference>
<dbReference type="GO" id="GO:0022841">
    <property type="term" value="F:potassium ion leak channel activity"/>
    <property type="evidence" value="ECO:0007669"/>
    <property type="project" value="TreeGrafter"/>
</dbReference>
<keyword evidence="16" id="KW-1185">Reference proteome</keyword>
<dbReference type="Pfam" id="PF07885">
    <property type="entry name" value="Ion_trans_2"/>
    <property type="match status" value="2"/>
</dbReference>
<keyword evidence="4" id="KW-0633">Potassium transport</keyword>
<evidence type="ECO:0000259" key="14">
    <source>
        <dbReference type="Pfam" id="PF07885"/>
    </source>
</evidence>
<evidence type="ECO:0000256" key="4">
    <source>
        <dbReference type="ARBA" id="ARBA00022538"/>
    </source>
</evidence>
<evidence type="ECO:0000256" key="10">
    <source>
        <dbReference type="ARBA" id="ARBA00023136"/>
    </source>
</evidence>
<comment type="subcellular location">
    <subcellularLocation>
        <location evidence="1">Membrane</location>
        <topology evidence="1">Multi-pass membrane protein</topology>
    </subcellularLocation>
</comment>
<dbReference type="OrthoDB" id="297496at2759"/>
<evidence type="ECO:0000256" key="1">
    <source>
        <dbReference type="ARBA" id="ARBA00004141"/>
    </source>
</evidence>
<keyword evidence="11 12" id="KW-0407">Ion channel</keyword>
<feature type="transmembrane region" description="Helical" evidence="13">
    <location>
        <begin position="164"/>
        <end position="184"/>
    </location>
</feature>
<sequence>MSFRRAIANSKERESLYSFQTLQTCIHTHTKEIYARLVWLDVGTPPLLRSFSICRVMDKKSSRALMLILTTFTYLLLGAAVFDMLESETERYVREEIAFVRERLQRKYNFTSNDMQLFESVAIKSMPQKAGLQWQFSGAFYFATVVITTVGYGHSAPETMGGRFFCMVFALAGIPLGLIMFQSIGERVNTFIAFCLHELQSHLHARGFDYLQEVAPKHLLFVSLSIGMSIIIAGTIVFHREERWTLFDAYYYCFITLSTIGFGDLVPLQQGSALQLRPFYVVFTLLFVLLGLAVFSACVNLLVLGFMAPNADVVTAAIREPQSTIVFERFARSGSLVDSQFFGMRGLGRERLSLSGITRRSRQFFTDKEITLEERRSYASISSICNICRQPRRKRIGYSVQRPPTQNIDHLLYFNVD</sequence>
<evidence type="ECO:0000256" key="3">
    <source>
        <dbReference type="ARBA" id="ARBA00022448"/>
    </source>
</evidence>
<evidence type="ECO:0000256" key="6">
    <source>
        <dbReference type="ARBA" id="ARBA00022826"/>
    </source>
</evidence>
<dbReference type="Gene3D" id="1.10.287.70">
    <property type="match status" value="1"/>
</dbReference>
<feature type="domain" description="Potassium channel" evidence="14">
    <location>
        <begin position="125"/>
        <end position="188"/>
    </location>
</feature>
<accession>A0A016VC83</accession>
<keyword evidence="6" id="KW-0631">Potassium channel</keyword>
<feature type="transmembrane region" description="Helical" evidence="13">
    <location>
        <begin position="280"/>
        <end position="303"/>
    </location>
</feature>
<organism evidence="15 16">
    <name type="scientific">Ancylostoma ceylanicum</name>
    <dbReference type="NCBI Taxonomy" id="53326"/>
    <lineage>
        <taxon>Eukaryota</taxon>
        <taxon>Metazoa</taxon>
        <taxon>Ecdysozoa</taxon>
        <taxon>Nematoda</taxon>
        <taxon>Chromadorea</taxon>
        <taxon>Rhabditida</taxon>
        <taxon>Rhabditina</taxon>
        <taxon>Rhabditomorpha</taxon>
        <taxon>Strongyloidea</taxon>
        <taxon>Ancylostomatidae</taxon>
        <taxon>Ancylostomatinae</taxon>
        <taxon>Ancylostoma</taxon>
    </lineage>
</organism>
<evidence type="ECO:0000313" key="15">
    <source>
        <dbReference type="EMBL" id="EYC24881.1"/>
    </source>
</evidence>
<proteinExistence type="inferred from homology"/>
<dbReference type="Proteomes" id="UP000024635">
    <property type="component" value="Unassembled WGS sequence"/>
</dbReference>
<evidence type="ECO:0000256" key="2">
    <source>
        <dbReference type="ARBA" id="ARBA00006666"/>
    </source>
</evidence>
<keyword evidence="7" id="KW-0630">Potassium</keyword>
<feature type="domain" description="Potassium channel" evidence="14">
    <location>
        <begin position="229"/>
        <end position="302"/>
    </location>
</feature>
<dbReference type="EMBL" id="JARK01001349">
    <property type="protein sequence ID" value="EYC24881.1"/>
    <property type="molecule type" value="Genomic_DNA"/>
</dbReference>
<dbReference type="GO" id="GO:0015271">
    <property type="term" value="F:outward rectifier potassium channel activity"/>
    <property type="evidence" value="ECO:0007669"/>
    <property type="project" value="TreeGrafter"/>
</dbReference>
<dbReference type="PRINTS" id="PR01333">
    <property type="entry name" value="2POREKCHANEL"/>
</dbReference>
<evidence type="ECO:0000256" key="12">
    <source>
        <dbReference type="RuleBase" id="RU003857"/>
    </source>
</evidence>
<dbReference type="PRINTS" id="PR01095">
    <property type="entry name" value="TASKCHANNEL"/>
</dbReference>
<evidence type="ECO:0000256" key="9">
    <source>
        <dbReference type="ARBA" id="ARBA00023065"/>
    </source>
</evidence>
<feature type="transmembrane region" description="Helical" evidence="13">
    <location>
        <begin position="218"/>
        <end position="238"/>
    </location>
</feature>
<dbReference type="AlphaFoldDB" id="A0A016VC83"/>
<keyword evidence="3 12" id="KW-0813">Transport</keyword>
<keyword evidence="10 13" id="KW-0472">Membrane</keyword>
<comment type="similarity">
    <text evidence="2 12">Belongs to the two pore domain potassium channel (TC 1.A.1.8) family.</text>
</comment>
<dbReference type="PANTHER" id="PTHR11003:SF172">
    <property type="entry name" value="TWO PORE POTASSIUM CHANNEL PROTEIN SUP-9"/>
    <property type="match status" value="1"/>
</dbReference>
<gene>
    <name evidence="15" type="primary">Acey_s0013.g2154</name>
    <name evidence="15" type="synonym">Acey-twk-20</name>
    <name evidence="15" type="ORF">Y032_0013g2154</name>
</gene>
<evidence type="ECO:0000256" key="11">
    <source>
        <dbReference type="ARBA" id="ARBA00023303"/>
    </source>
</evidence>
<feature type="transmembrane region" description="Helical" evidence="13">
    <location>
        <begin position="64"/>
        <end position="82"/>
    </location>
</feature>
<dbReference type="PANTHER" id="PTHR11003">
    <property type="entry name" value="POTASSIUM CHANNEL, SUBFAMILY K"/>
    <property type="match status" value="1"/>
</dbReference>
<comment type="caution">
    <text evidence="15">The sequence shown here is derived from an EMBL/GenBank/DDBJ whole genome shotgun (WGS) entry which is preliminary data.</text>
</comment>
<evidence type="ECO:0000256" key="13">
    <source>
        <dbReference type="SAM" id="Phobius"/>
    </source>
</evidence>
<dbReference type="InterPro" id="IPR003280">
    <property type="entry name" value="2pore_dom_K_chnl"/>
</dbReference>